<evidence type="ECO:0000259" key="1">
    <source>
        <dbReference type="Pfam" id="PF00561"/>
    </source>
</evidence>
<name>A0AAV2VSA9_9VIBR</name>
<dbReference type="Proteomes" id="UP000018211">
    <property type="component" value="Unassembled WGS sequence"/>
</dbReference>
<dbReference type="InterPro" id="IPR050266">
    <property type="entry name" value="AB_hydrolase_sf"/>
</dbReference>
<dbReference type="PANTHER" id="PTHR43798">
    <property type="entry name" value="MONOACYLGLYCEROL LIPASE"/>
    <property type="match status" value="1"/>
</dbReference>
<dbReference type="EMBL" id="CAOF01000120">
    <property type="protein sequence ID" value="CCO47330.1"/>
    <property type="molecule type" value="Genomic_DNA"/>
</dbReference>
<dbReference type="InterPro" id="IPR000073">
    <property type="entry name" value="AB_hydrolase_1"/>
</dbReference>
<evidence type="ECO:0000313" key="2">
    <source>
        <dbReference type="EMBL" id="CCO47330.1"/>
    </source>
</evidence>
<sequence>MFQKEGHLKIDGASIYYEVSGDPTGKPLLFLHGGLGCMYDLNPLLDFVPNGYKVISVDFRGHGQSTIGELPLSYQRYQEDIEALLSHLKVTRYSVFGFSDGGIVAYRLASAHPDSVDKVVTLGSQWRLTENDPVEPILSSLSVEMWREKFPKDVSRYEEINPQPDFSTLIDRVKAVWLDRSETGYPVNQMASITCPVLIIRGDNDFLFSREEATYLVDLLPDSAFMNVPFSEHATHQEHPEMIGLVLNQFL</sequence>
<proteinExistence type="predicted"/>
<organism evidence="2 3">
    <name type="scientific">Vibrio nigripulchritudo SOn1</name>
    <dbReference type="NCBI Taxonomy" id="1238450"/>
    <lineage>
        <taxon>Bacteria</taxon>
        <taxon>Pseudomonadati</taxon>
        <taxon>Pseudomonadota</taxon>
        <taxon>Gammaproteobacteria</taxon>
        <taxon>Vibrionales</taxon>
        <taxon>Vibrionaceae</taxon>
        <taxon>Vibrio</taxon>
    </lineage>
</organism>
<accession>A0AAV2VSA9</accession>
<dbReference type="Gene3D" id="3.40.50.1820">
    <property type="entry name" value="alpha/beta hydrolase"/>
    <property type="match status" value="1"/>
</dbReference>
<gene>
    <name evidence="2" type="ORF">VIBNISOn1_30020</name>
</gene>
<dbReference type="GO" id="GO:0016787">
    <property type="term" value="F:hydrolase activity"/>
    <property type="evidence" value="ECO:0007669"/>
    <property type="project" value="UniProtKB-KW"/>
</dbReference>
<dbReference type="AlphaFoldDB" id="A0AAV2VSA9"/>
<evidence type="ECO:0000313" key="3">
    <source>
        <dbReference type="Proteomes" id="UP000018211"/>
    </source>
</evidence>
<reference evidence="2 3" key="1">
    <citation type="journal article" date="2013" name="ISME J.">
        <title>Comparative genomics of pathogenic lineages of Vibrio nigripulchritudo identifies virulence-associated traits.</title>
        <authorList>
            <person name="Goudenege D."/>
            <person name="Labreuche Y."/>
            <person name="Krin E."/>
            <person name="Ansquer D."/>
            <person name="Mangenot S."/>
            <person name="Calteau A."/>
            <person name="Medigue C."/>
            <person name="Mazel D."/>
            <person name="Polz M.F."/>
            <person name="Le Roux F."/>
        </authorList>
    </citation>
    <scope>NUCLEOTIDE SEQUENCE [LARGE SCALE GENOMIC DNA]</scope>
    <source>
        <strain evidence="2 3">SOn1</strain>
    </source>
</reference>
<dbReference type="SUPFAM" id="SSF53474">
    <property type="entry name" value="alpha/beta-Hydrolases"/>
    <property type="match status" value="1"/>
</dbReference>
<protein>
    <submittedName>
        <fullName evidence="2">VALACYCLOVIR HYDROLASE</fullName>
    </submittedName>
</protein>
<dbReference type="PANTHER" id="PTHR43798:SF33">
    <property type="entry name" value="HYDROLASE, PUTATIVE (AFU_ORTHOLOGUE AFUA_2G14860)-RELATED"/>
    <property type="match status" value="1"/>
</dbReference>
<feature type="domain" description="AB hydrolase-1" evidence="1">
    <location>
        <begin position="26"/>
        <end position="171"/>
    </location>
</feature>
<dbReference type="GO" id="GO:0016020">
    <property type="term" value="C:membrane"/>
    <property type="evidence" value="ECO:0007669"/>
    <property type="project" value="TreeGrafter"/>
</dbReference>
<comment type="caution">
    <text evidence="2">The sequence shown here is derived from an EMBL/GenBank/DDBJ whole genome shotgun (WGS) entry which is preliminary data.</text>
</comment>
<keyword evidence="2" id="KW-0378">Hydrolase</keyword>
<dbReference type="Pfam" id="PF00561">
    <property type="entry name" value="Abhydrolase_1"/>
    <property type="match status" value="1"/>
</dbReference>
<dbReference type="RefSeq" id="WP_022612173.1">
    <property type="nucleotide sequence ID" value="NZ_LK391965.1"/>
</dbReference>
<dbReference type="PRINTS" id="PR00111">
    <property type="entry name" value="ABHYDROLASE"/>
</dbReference>
<dbReference type="InterPro" id="IPR029058">
    <property type="entry name" value="AB_hydrolase_fold"/>
</dbReference>